<dbReference type="InterPro" id="IPR056693">
    <property type="entry name" value="DUF7791"/>
</dbReference>
<dbReference type="InterPro" id="IPR056884">
    <property type="entry name" value="NPHP3-like_N"/>
</dbReference>
<evidence type="ECO:0000259" key="3">
    <source>
        <dbReference type="Pfam" id="PF25053"/>
    </source>
</evidence>
<dbReference type="EMBL" id="ML734553">
    <property type="protein sequence ID" value="KAB8252861.1"/>
    <property type="molecule type" value="Genomic_DNA"/>
</dbReference>
<evidence type="ECO:0000256" key="1">
    <source>
        <dbReference type="ARBA" id="ARBA00022737"/>
    </source>
</evidence>
<dbReference type="Pfam" id="PF25053">
    <property type="entry name" value="DUF7791"/>
    <property type="match status" value="1"/>
</dbReference>
<gene>
    <name evidence="4" type="ORF">BDV35DRAFT_375724</name>
</gene>
<name>A0A5N6HEA2_ASPFL</name>
<evidence type="ECO:0008006" key="5">
    <source>
        <dbReference type="Google" id="ProtNLM"/>
    </source>
</evidence>
<protein>
    <recommendedName>
        <fullName evidence="5">NACHT domain-containing protein</fullName>
    </recommendedName>
</protein>
<proteinExistence type="predicted"/>
<organism evidence="4">
    <name type="scientific">Aspergillus flavus</name>
    <dbReference type="NCBI Taxonomy" id="5059"/>
    <lineage>
        <taxon>Eukaryota</taxon>
        <taxon>Fungi</taxon>
        <taxon>Dikarya</taxon>
        <taxon>Ascomycota</taxon>
        <taxon>Pezizomycotina</taxon>
        <taxon>Eurotiomycetes</taxon>
        <taxon>Eurotiomycetidae</taxon>
        <taxon>Eurotiales</taxon>
        <taxon>Aspergillaceae</taxon>
        <taxon>Aspergillus</taxon>
        <taxon>Aspergillus subgen. Circumdati</taxon>
    </lineage>
</organism>
<dbReference type="VEuPathDB" id="FungiDB:F9C07_2062254"/>
<dbReference type="Pfam" id="PF24883">
    <property type="entry name" value="NPHP3_N"/>
    <property type="match status" value="1"/>
</dbReference>
<dbReference type="SUPFAM" id="SSF52540">
    <property type="entry name" value="P-loop containing nucleoside triphosphate hydrolases"/>
    <property type="match status" value="1"/>
</dbReference>
<accession>A0A5N6HEA2</accession>
<feature type="domain" description="Nephrocystin 3-like N-terminal" evidence="2">
    <location>
        <begin position="278"/>
        <end position="360"/>
    </location>
</feature>
<keyword evidence="1" id="KW-0677">Repeat</keyword>
<dbReference type="Proteomes" id="UP000325434">
    <property type="component" value="Unassembled WGS sequence"/>
</dbReference>
<dbReference type="PANTHER" id="PTHR10039:SF5">
    <property type="entry name" value="NACHT DOMAIN-CONTAINING PROTEIN"/>
    <property type="match status" value="1"/>
</dbReference>
<dbReference type="AlphaFoldDB" id="A0A5N6HEA2"/>
<evidence type="ECO:0000259" key="2">
    <source>
        <dbReference type="Pfam" id="PF24883"/>
    </source>
</evidence>
<feature type="domain" description="DUF7791" evidence="3">
    <location>
        <begin position="478"/>
        <end position="583"/>
    </location>
</feature>
<dbReference type="InterPro" id="IPR027417">
    <property type="entry name" value="P-loop_NTPase"/>
</dbReference>
<sequence length="595" mass="68511">MILDPVPSLRLCENILHLLDLSCRLLTPGRDLDLLGEDINLNEVYDTLLRLSGGLASRLTMYWSTNLLSIDGSLSYGDLELQNLAPCCQGLCAQLLVAARQLGLHDGSSRPFRSFHEGLQAVWSKRQIEALEEGLLACRWHAMRVLTIILRDGQSSVSHEIRSLKNQNRQIDMSPTRWLTCVIYTISDIKHKANEFYFGDEIPGVICGHNREQIHSMARRMAHAVQKASKVAFVQRFLKTLHFRKIRDRHARIARAHEKTFTWVFGTKANETAHTSHSPTLLNWLRGQNGSIYWVAGKPASGKSTFMKYLLARPQTQENLKLWAGNAKLVITSHFFWGAGTDMQKSKQGLLQSLLYIQSNVKICLSSRRWKVFEDAYGEPEDRRLYLEQNNREDIHSYVQSELEQHPAWGPLVEINPRTSGIVAEITDRSQGVFLWAVLVVRYFHEWLTHGDTMFFLEQKLRNFPVDLELLFKSMLESLHPMYTSYVRRIFKLALTAPEPLPVMAYASLERGLKDESNVHPQGNKPFSYRDQLLRIGQLDRQLQHMGKGLLEVYRQHNEQDALRYRVDFLHRTVRDFFSRNEILQGTDGVSQSMV</sequence>
<dbReference type="VEuPathDB" id="FungiDB:AFLA_007432"/>
<reference evidence="4" key="1">
    <citation type="submission" date="2019-04" db="EMBL/GenBank/DDBJ databases">
        <title>Friends and foes A comparative genomics study of 23 Aspergillus species from section Flavi.</title>
        <authorList>
            <consortium name="DOE Joint Genome Institute"/>
            <person name="Kjaerbolling I."/>
            <person name="Vesth T."/>
            <person name="Frisvad J.C."/>
            <person name="Nybo J.L."/>
            <person name="Theobald S."/>
            <person name="Kildgaard S."/>
            <person name="Isbrandt T."/>
            <person name="Kuo A."/>
            <person name="Sato A."/>
            <person name="Lyhne E.K."/>
            <person name="Kogle M.E."/>
            <person name="Wiebenga A."/>
            <person name="Kun R.S."/>
            <person name="Lubbers R.J."/>
            <person name="Makela M.R."/>
            <person name="Barry K."/>
            <person name="Chovatia M."/>
            <person name="Clum A."/>
            <person name="Daum C."/>
            <person name="Haridas S."/>
            <person name="He G."/>
            <person name="LaButti K."/>
            <person name="Lipzen A."/>
            <person name="Mondo S."/>
            <person name="Riley R."/>
            <person name="Salamov A."/>
            <person name="Simmons B.A."/>
            <person name="Magnuson J.K."/>
            <person name="Henrissat B."/>
            <person name="Mortensen U.H."/>
            <person name="Larsen T.O."/>
            <person name="Devries R.P."/>
            <person name="Grigoriev I.V."/>
            <person name="Machida M."/>
            <person name="Baker S.E."/>
            <person name="Andersen M.R."/>
        </authorList>
    </citation>
    <scope>NUCLEOTIDE SEQUENCE [LARGE SCALE GENOMIC DNA]</scope>
    <source>
        <strain evidence="4">CBS 121.62</strain>
    </source>
</reference>
<dbReference type="PANTHER" id="PTHR10039">
    <property type="entry name" value="AMELOGENIN"/>
    <property type="match status" value="1"/>
</dbReference>
<evidence type="ECO:0000313" key="4">
    <source>
        <dbReference type="EMBL" id="KAB8252861.1"/>
    </source>
</evidence>